<reference evidence="8 9" key="1">
    <citation type="journal article" date="2019" name="Nat. Ecol. Evol.">
        <title>Megaphylogeny resolves global patterns of mushroom evolution.</title>
        <authorList>
            <person name="Varga T."/>
            <person name="Krizsan K."/>
            <person name="Foldi C."/>
            <person name="Dima B."/>
            <person name="Sanchez-Garcia M."/>
            <person name="Sanchez-Ramirez S."/>
            <person name="Szollosi G.J."/>
            <person name="Szarkandi J.G."/>
            <person name="Papp V."/>
            <person name="Albert L."/>
            <person name="Andreopoulos W."/>
            <person name="Angelini C."/>
            <person name="Antonin V."/>
            <person name="Barry K.W."/>
            <person name="Bougher N.L."/>
            <person name="Buchanan P."/>
            <person name="Buyck B."/>
            <person name="Bense V."/>
            <person name="Catcheside P."/>
            <person name="Chovatia M."/>
            <person name="Cooper J."/>
            <person name="Damon W."/>
            <person name="Desjardin D."/>
            <person name="Finy P."/>
            <person name="Geml J."/>
            <person name="Haridas S."/>
            <person name="Hughes K."/>
            <person name="Justo A."/>
            <person name="Karasinski D."/>
            <person name="Kautmanova I."/>
            <person name="Kiss B."/>
            <person name="Kocsube S."/>
            <person name="Kotiranta H."/>
            <person name="LaButti K.M."/>
            <person name="Lechner B.E."/>
            <person name="Liimatainen K."/>
            <person name="Lipzen A."/>
            <person name="Lukacs Z."/>
            <person name="Mihaltcheva S."/>
            <person name="Morgado L.N."/>
            <person name="Niskanen T."/>
            <person name="Noordeloos M.E."/>
            <person name="Ohm R.A."/>
            <person name="Ortiz-Santana B."/>
            <person name="Ovrebo C."/>
            <person name="Racz N."/>
            <person name="Riley R."/>
            <person name="Savchenko A."/>
            <person name="Shiryaev A."/>
            <person name="Soop K."/>
            <person name="Spirin V."/>
            <person name="Szebenyi C."/>
            <person name="Tomsovsky M."/>
            <person name="Tulloss R.E."/>
            <person name="Uehling J."/>
            <person name="Grigoriev I.V."/>
            <person name="Vagvolgyi C."/>
            <person name="Papp T."/>
            <person name="Martin F.M."/>
            <person name="Miettinen O."/>
            <person name="Hibbett D.S."/>
            <person name="Nagy L.G."/>
        </authorList>
    </citation>
    <scope>NUCLEOTIDE SEQUENCE [LARGE SCALE GENOMIC DNA]</scope>
    <source>
        <strain evidence="8 9">CBS 309.79</strain>
    </source>
</reference>
<dbReference type="EMBL" id="ML178815">
    <property type="protein sequence ID" value="TFL06091.1"/>
    <property type="molecule type" value="Genomic_DNA"/>
</dbReference>
<sequence>MPSSPSRHPSASSLSQTAEVTRNMKLWLQARLGNTTRLQSSSEIPLINLAVNTFHLKAQHLLLGAENVAPSYLPSRVALVVDEFYVSQMLKLKKALADNLRSTLERLHERTSCSIRSVAPQLLNMYVTRGQNAAEVLRQRILDRTRLYIAAQRNVIDGKRGFNADCKPFLSLCFVSNAYPSTIAREQIATLTGMSVDQITNWFQNQRNRRKREGRGLARPAPSQDAAQTIDHLFRSWDHSSELEDDDDELSDDETVVDEDEDGVDNDVFFTASHGSQVFPTKYVWVADATLLPPFQQFSTMMWPSRATRSQVSDAKPDFDELCTLFSQLKLDGKRSAKHAPQPRKSSLRETLGQTLTKVLHLCTGRHPAYVPPSQSHLLPAYTPPSSTSSSKETPQKSPKKRSGFPKRVPRSAPSHYPRSESTAPTSSSPSRTSSIRSVASSTITLGASRASSVVSDDTCSSDGLAKPPSIFSDLPSDFPIIAEPGFNYEIGLGSMDNNLGLMGGSLGSMDSGLEALFNDEQQWGEFISQLLADSSAKTNEWDWTVDQPLLDSELPPMPF</sequence>
<dbReference type="GO" id="GO:0003677">
    <property type="term" value="F:DNA binding"/>
    <property type="evidence" value="ECO:0007669"/>
    <property type="project" value="UniProtKB-UniRule"/>
</dbReference>
<dbReference type="SUPFAM" id="SSF46689">
    <property type="entry name" value="Homeodomain-like"/>
    <property type="match status" value="1"/>
</dbReference>
<feature type="region of interest" description="Disordered" evidence="6">
    <location>
        <begin position="205"/>
        <end position="225"/>
    </location>
</feature>
<dbReference type="GO" id="GO:0005634">
    <property type="term" value="C:nucleus"/>
    <property type="evidence" value="ECO:0007669"/>
    <property type="project" value="UniProtKB-SubCell"/>
</dbReference>
<feature type="compositionally biased region" description="Low complexity" evidence="6">
    <location>
        <begin position="384"/>
        <end position="397"/>
    </location>
</feature>
<dbReference type="PROSITE" id="PS50071">
    <property type="entry name" value="HOMEOBOX_2"/>
    <property type="match status" value="1"/>
</dbReference>
<dbReference type="InterPro" id="IPR017970">
    <property type="entry name" value="Homeobox_CS"/>
</dbReference>
<dbReference type="OrthoDB" id="6159439at2759"/>
<evidence type="ECO:0000259" key="7">
    <source>
        <dbReference type="PROSITE" id="PS50071"/>
    </source>
</evidence>
<feature type="DNA-binding region" description="Homeobox" evidence="4">
    <location>
        <begin position="176"/>
        <end position="214"/>
    </location>
</feature>
<dbReference type="STRING" id="1884261.A0A5C3QZX2"/>
<feature type="domain" description="Homeobox" evidence="7">
    <location>
        <begin position="174"/>
        <end position="213"/>
    </location>
</feature>
<dbReference type="InterPro" id="IPR009057">
    <property type="entry name" value="Homeodomain-like_sf"/>
</dbReference>
<evidence type="ECO:0000256" key="2">
    <source>
        <dbReference type="ARBA" id="ARBA00023155"/>
    </source>
</evidence>
<evidence type="ECO:0000256" key="3">
    <source>
        <dbReference type="ARBA" id="ARBA00023242"/>
    </source>
</evidence>
<evidence type="ECO:0000256" key="4">
    <source>
        <dbReference type="PROSITE-ProRule" id="PRU00108"/>
    </source>
</evidence>
<dbReference type="Pfam" id="PF00046">
    <property type="entry name" value="Homeodomain"/>
    <property type="match status" value="1"/>
</dbReference>
<dbReference type="InterPro" id="IPR001356">
    <property type="entry name" value="HD"/>
</dbReference>
<evidence type="ECO:0000313" key="8">
    <source>
        <dbReference type="EMBL" id="TFL06091.1"/>
    </source>
</evidence>
<dbReference type="GO" id="GO:0000981">
    <property type="term" value="F:DNA-binding transcription factor activity, RNA polymerase II-specific"/>
    <property type="evidence" value="ECO:0007669"/>
    <property type="project" value="InterPro"/>
</dbReference>
<dbReference type="PROSITE" id="PS00027">
    <property type="entry name" value="HOMEOBOX_1"/>
    <property type="match status" value="1"/>
</dbReference>
<proteinExistence type="predicted"/>
<evidence type="ECO:0000313" key="9">
    <source>
        <dbReference type="Proteomes" id="UP000305067"/>
    </source>
</evidence>
<feature type="compositionally biased region" description="Basic residues" evidence="6">
    <location>
        <begin position="398"/>
        <end position="410"/>
    </location>
</feature>
<organism evidence="8 9">
    <name type="scientific">Pterulicium gracile</name>
    <dbReference type="NCBI Taxonomy" id="1884261"/>
    <lineage>
        <taxon>Eukaryota</taxon>
        <taxon>Fungi</taxon>
        <taxon>Dikarya</taxon>
        <taxon>Basidiomycota</taxon>
        <taxon>Agaricomycotina</taxon>
        <taxon>Agaricomycetes</taxon>
        <taxon>Agaricomycetidae</taxon>
        <taxon>Agaricales</taxon>
        <taxon>Pleurotineae</taxon>
        <taxon>Pterulaceae</taxon>
        <taxon>Pterulicium</taxon>
    </lineage>
</organism>
<dbReference type="SMART" id="SM00389">
    <property type="entry name" value="HOX"/>
    <property type="match status" value="1"/>
</dbReference>
<dbReference type="AlphaFoldDB" id="A0A5C3QZX2"/>
<dbReference type="CDD" id="cd00086">
    <property type="entry name" value="homeodomain"/>
    <property type="match status" value="1"/>
</dbReference>
<dbReference type="Gene3D" id="1.10.10.60">
    <property type="entry name" value="Homeodomain-like"/>
    <property type="match status" value="1"/>
</dbReference>
<gene>
    <name evidence="8" type="ORF">BDV98DRAFT_558822</name>
</gene>
<feature type="compositionally biased region" description="Low complexity" evidence="6">
    <location>
        <begin position="420"/>
        <end position="438"/>
    </location>
</feature>
<protein>
    <recommendedName>
        <fullName evidence="7">Homeobox domain-containing protein</fullName>
    </recommendedName>
</protein>
<dbReference type="Proteomes" id="UP000305067">
    <property type="component" value="Unassembled WGS sequence"/>
</dbReference>
<evidence type="ECO:0000256" key="1">
    <source>
        <dbReference type="ARBA" id="ARBA00023125"/>
    </source>
</evidence>
<keyword evidence="9" id="KW-1185">Reference proteome</keyword>
<evidence type="ECO:0000256" key="6">
    <source>
        <dbReference type="SAM" id="MobiDB-lite"/>
    </source>
</evidence>
<feature type="region of interest" description="Disordered" evidence="6">
    <location>
        <begin position="371"/>
        <end position="438"/>
    </location>
</feature>
<keyword evidence="3 4" id="KW-0539">Nucleus</keyword>
<keyword evidence="1 4" id="KW-0238">DNA-binding</keyword>
<accession>A0A5C3QZX2</accession>
<comment type="subcellular location">
    <subcellularLocation>
        <location evidence="4 5">Nucleus</location>
    </subcellularLocation>
</comment>
<keyword evidence="2 4" id="KW-0371">Homeobox</keyword>
<name>A0A5C3QZX2_9AGAR</name>
<evidence type="ECO:0000256" key="5">
    <source>
        <dbReference type="RuleBase" id="RU000682"/>
    </source>
</evidence>